<dbReference type="AlphaFoldDB" id="A0A1S3G8I3"/>
<name>A0A1S3G8I3_DIPOR</name>
<dbReference type="STRING" id="10020.ENSDORP00000023679"/>
<dbReference type="RefSeq" id="XP_012885133.1">
    <property type="nucleotide sequence ID" value="XM_013029679.1"/>
</dbReference>
<dbReference type="InterPro" id="IPR001427">
    <property type="entry name" value="RNaseA"/>
</dbReference>
<feature type="domain" description="Ribonuclease A-domain" evidence="9">
    <location>
        <begin position="32"/>
        <end position="159"/>
    </location>
</feature>
<evidence type="ECO:0000256" key="6">
    <source>
        <dbReference type="ARBA" id="ARBA00023157"/>
    </source>
</evidence>
<gene>
    <name evidence="11" type="primary">Rnase2</name>
</gene>
<keyword evidence="2 8" id="KW-0540">Nuclease</keyword>
<dbReference type="GO" id="GO:0006935">
    <property type="term" value="P:chemotaxis"/>
    <property type="evidence" value="ECO:0007669"/>
    <property type="project" value="TreeGrafter"/>
</dbReference>
<evidence type="ECO:0000256" key="8">
    <source>
        <dbReference type="RuleBase" id="RU000651"/>
    </source>
</evidence>
<keyword evidence="6" id="KW-1015">Disulfide bond</keyword>
<evidence type="ECO:0000256" key="1">
    <source>
        <dbReference type="ARBA" id="ARBA00005600"/>
    </source>
</evidence>
<dbReference type="GO" id="GO:0003676">
    <property type="term" value="F:nucleic acid binding"/>
    <property type="evidence" value="ECO:0007669"/>
    <property type="project" value="InterPro"/>
</dbReference>
<evidence type="ECO:0000313" key="10">
    <source>
        <dbReference type="Proteomes" id="UP000081671"/>
    </source>
</evidence>
<dbReference type="PANTHER" id="PTHR11437:SF3">
    <property type="entry name" value="EOSINOPHIL CATIONIC PROTEIN"/>
    <property type="match status" value="1"/>
</dbReference>
<feature type="signal peptide" evidence="8">
    <location>
        <begin position="1"/>
        <end position="21"/>
    </location>
</feature>
<evidence type="ECO:0000256" key="3">
    <source>
        <dbReference type="ARBA" id="ARBA00022729"/>
    </source>
</evidence>
<dbReference type="GO" id="GO:0002227">
    <property type="term" value="P:innate immune response in mucosa"/>
    <property type="evidence" value="ECO:0007669"/>
    <property type="project" value="TreeGrafter"/>
</dbReference>
<evidence type="ECO:0000256" key="5">
    <source>
        <dbReference type="ARBA" id="ARBA00022801"/>
    </source>
</evidence>
<dbReference type="SUPFAM" id="SSF54076">
    <property type="entry name" value="RNase A-like"/>
    <property type="match status" value="1"/>
</dbReference>
<evidence type="ECO:0000259" key="9">
    <source>
        <dbReference type="SMART" id="SM00092"/>
    </source>
</evidence>
<keyword evidence="5 8" id="KW-0378">Hydrolase</keyword>
<reference evidence="11" key="1">
    <citation type="submission" date="2025-08" db="UniProtKB">
        <authorList>
            <consortium name="RefSeq"/>
        </authorList>
    </citation>
    <scope>IDENTIFICATION</scope>
    <source>
        <tissue evidence="11">Kidney</tissue>
    </source>
</reference>
<dbReference type="GO" id="GO:0016787">
    <property type="term" value="F:hydrolase activity"/>
    <property type="evidence" value="ECO:0007669"/>
    <property type="project" value="UniProtKB-KW"/>
</dbReference>
<accession>A0A1S3G8I3</accession>
<dbReference type="PANTHER" id="PTHR11437">
    <property type="entry name" value="RIBONUCLEASE"/>
    <property type="match status" value="1"/>
</dbReference>
<dbReference type="GO" id="GO:0004519">
    <property type="term" value="F:endonuclease activity"/>
    <property type="evidence" value="ECO:0007669"/>
    <property type="project" value="UniProtKB-KW"/>
</dbReference>
<proteinExistence type="inferred from homology"/>
<dbReference type="PRINTS" id="PR00794">
    <property type="entry name" value="RIBONUCLEASE"/>
</dbReference>
<dbReference type="CTD" id="6036"/>
<dbReference type="InParanoid" id="A0A1S3G8I3"/>
<evidence type="ECO:0000256" key="2">
    <source>
        <dbReference type="ARBA" id="ARBA00022722"/>
    </source>
</evidence>
<sequence length="159" mass="17607">MGPRLLISGAGLLLLVVGLMGMLPSSELRPPGFTPTMWFDTQHVNMSHPQCNPSMQVINSLTRFCKNKNTFLHTTYVNVVNVCGSPNIQCSSSTQNNCHDSPHQVDITVCDLIGPRAVYPNCNYHQTQATKYYTVACNPKSPQDTVPFPMVPVHLDKTF</sequence>
<dbReference type="KEGG" id="dord:105995816"/>
<dbReference type="FunCoup" id="A0A1S3G8I3">
    <property type="interactions" value="223"/>
</dbReference>
<dbReference type="OMA" id="WAQWFEI"/>
<dbReference type="CDD" id="cd06265">
    <property type="entry name" value="RNase_A_canonical"/>
    <property type="match status" value="1"/>
</dbReference>
<dbReference type="InterPro" id="IPR023412">
    <property type="entry name" value="RNaseA_domain"/>
</dbReference>
<evidence type="ECO:0000256" key="7">
    <source>
        <dbReference type="ARBA" id="ARBA00023180"/>
    </source>
</evidence>
<protein>
    <submittedName>
        <fullName evidence="11">Non-secretory ribonuclease</fullName>
    </submittedName>
</protein>
<feature type="chain" id="PRO_5010002893" evidence="8">
    <location>
        <begin position="22"/>
        <end position="159"/>
    </location>
</feature>
<dbReference type="Proteomes" id="UP000081671">
    <property type="component" value="Unplaced"/>
</dbReference>
<keyword evidence="10" id="KW-1185">Reference proteome</keyword>
<dbReference type="GO" id="GO:0050830">
    <property type="term" value="P:defense response to Gram-positive bacterium"/>
    <property type="evidence" value="ECO:0007669"/>
    <property type="project" value="TreeGrafter"/>
</dbReference>
<dbReference type="PROSITE" id="PS00127">
    <property type="entry name" value="RNASE_PANCREATIC"/>
    <property type="match status" value="1"/>
</dbReference>
<evidence type="ECO:0000256" key="4">
    <source>
        <dbReference type="ARBA" id="ARBA00022759"/>
    </source>
</evidence>
<dbReference type="SMART" id="SM00092">
    <property type="entry name" value="RNAse_Pc"/>
    <property type="match status" value="1"/>
</dbReference>
<comment type="similarity">
    <text evidence="1 8">Belongs to the pancreatic ribonuclease family.</text>
</comment>
<keyword evidence="4 8" id="KW-0255">Endonuclease</keyword>
<dbReference type="GO" id="GO:0005615">
    <property type="term" value="C:extracellular space"/>
    <property type="evidence" value="ECO:0007669"/>
    <property type="project" value="TreeGrafter"/>
</dbReference>
<dbReference type="InterPro" id="IPR036816">
    <property type="entry name" value="RNaseA-like_dom_sf"/>
</dbReference>
<dbReference type="OrthoDB" id="9450033at2759"/>
<dbReference type="Gene3D" id="3.10.130.10">
    <property type="entry name" value="Ribonuclease A-like domain"/>
    <property type="match status" value="1"/>
</dbReference>
<dbReference type="GeneID" id="105995816"/>
<dbReference type="GO" id="GO:0004540">
    <property type="term" value="F:RNA nuclease activity"/>
    <property type="evidence" value="ECO:0007669"/>
    <property type="project" value="TreeGrafter"/>
</dbReference>
<dbReference type="Pfam" id="PF00074">
    <property type="entry name" value="RnaseA"/>
    <property type="match status" value="1"/>
</dbReference>
<keyword evidence="7" id="KW-0325">Glycoprotein</keyword>
<dbReference type="InterPro" id="IPR023411">
    <property type="entry name" value="RNaseA_AS"/>
</dbReference>
<dbReference type="FunFam" id="3.10.130.10:FF:000001">
    <property type="entry name" value="Ribonuclease pancreatic"/>
    <property type="match status" value="1"/>
</dbReference>
<evidence type="ECO:0000313" key="11">
    <source>
        <dbReference type="RefSeq" id="XP_012885133.1"/>
    </source>
</evidence>
<organism evidence="10 11">
    <name type="scientific">Dipodomys ordii</name>
    <name type="common">Ord's kangaroo rat</name>
    <dbReference type="NCBI Taxonomy" id="10020"/>
    <lineage>
        <taxon>Eukaryota</taxon>
        <taxon>Metazoa</taxon>
        <taxon>Chordata</taxon>
        <taxon>Craniata</taxon>
        <taxon>Vertebrata</taxon>
        <taxon>Euteleostomi</taxon>
        <taxon>Mammalia</taxon>
        <taxon>Eutheria</taxon>
        <taxon>Euarchontoglires</taxon>
        <taxon>Glires</taxon>
        <taxon>Rodentia</taxon>
        <taxon>Castorimorpha</taxon>
        <taxon>Heteromyidae</taxon>
        <taxon>Dipodomyinae</taxon>
        <taxon>Dipodomys</taxon>
    </lineage>
</organism>
<keyword evidence="3 8" id="KW-0732">Signal</keyword>